<feature type="domain" description="HAMP" evidence="9">
    <location>
        <begin position="203"/>
        <end position="256"/>
    </location>
</feature>
<keyword evidence="11" id="KW-1185">Reference proteome</keyword>
<dbReference type="Gene3D" id="6.10.340.10">
    <property type="match status" value="1"/>
</dbReference>
<dbReference type="Pfam" id="PF00672">
    <property type="entry name" value="HAMP"/>
    <property type="match status" value="1"/>
</dbReference>
<protein>
    <recommendedName>
        <fullName evidence="12">Chemotaxis protein</fullName>
    </recommendedName>
</protein>
<dbReference type="Pfam" id="PF12729">
    <property type="entry name" value="4HB_MCP_1"/>
    <property type="match status" value="1"/>
</dbReference>
<organism evidence="10 11">
    <name type="scientific">Ureibacillus sinduriensis BLB-1 = JCM 15800</name>
    <dbReference type="NCBI Taxonomy" id="1384057"/>
    <lineage>
        <taxon>Bacteria</taxon>
        <taxon>Bacillati</taxon>
        <taxon>Bacillota</taxon>
        <taxon>Bacilli</taxon>
        <taxon>Bacillales</taxon>
        <taxon>Caryophanaceae</taxon>
        <taxon>Ureibacillus</taxon>
    </lineage>
</organism>
<dbReference type="SMART" id="SM00304">
    <property type="entry name" value="HAMP"/>
    <property type="match status" value="1"/>
</dbReference>
<dbReference type="GO" id="GO:0004888">
    <property type="term" value="F:transmembrane signaling receptor activity"/>
    <property type="evidence" value="ECO:0007669"/>
    <property type="project" value="InterPro"/>
</dbReference>
<keyword evidence="7" id="KW-0812">Transmembrane</keyword>
<evidence type="ECO:0000256" key="6">
    <source>
        <dbReference type="PROSITE-ProRule" id="PRU00284"/>
    </source>
</evidence>
<dbReference type="SMART" id="SM00283">
    <property type="entry name" value="MA"/>
    <property type="match status" value="1"/>
</dbReference>
<dbReference type="CDD" id="cd06225">
    <property type="entry name" value="HAMP"/>
    <property type="match status" value="1"/>
</dbReference>
<dbReference type="PANTHER" id="PTHR32089:SF112">
    <property type="entry name" value="LYSOZYME-LIKE PROTEIN-RELATED"/>
    <property type="match status" value="1"/>
</dbReference>
<dbReference type="RefSeq" id="WP_036200220.1">
    <property type="nucleotide sequence ID" value="NZ_AVCY01000007.1"/>
</dbReference>
<comment type="similarity">
    <text evidence="5">Belongs to the methyl-accepting chemotaxis (MCP) protein family.</text>
</comment>
<dbReference type="GO" id="GO:0007165">
    <property type="term" value="P:signal transduction"/>
    <property type="evidence" value="ECO:0007669"/>
    <property type="project" value="UniProtKB-KW"/>
</dbReference>
<evidence type="ECO:0000256" key="3">
    <source>
        <dbReference type="ARBA" id="ARBA00023136"/>
    </source>
</evidence>
<evidence type="ECO:0000259" key="9">
    <source>
        <dbReference type="PROSITE" id="PS50885"/>
    </source>
</evidence>
<dbReference type="GO" id="GO:0006935">
    <property type="term" value="P:chemotaxis"/>
    <property type="evidence" value="ECO:0007669"/>
    <property type="project" value="InterPro"/>
</dbReference>
<evidence type="ECO:0000259" key="8">
    <source>
        <dbReference type="PROSITE" id="PS50111"/>
    </source>
</evidence>
<dbReference type="SUPFAM" id="SSF58104">
    <property type="entry name" value="Methyl-accepting chemotaxis protein (MCP) signaling domain"/>
    <property type="match status" value="1"/>
</dbReference>
<dbReference type="Gene3D" id="1.10.287.950">
    <property type="entry name" value="Methyl-accepting chemotaxis protein"/>
    <property type="match status" value="1"/>
</dbReference>
<evidence type="ECO:0000256" key="4">
    <source>
        <dbReference type="ARBA" id="ARBA00023224"/>
    </source>
</evidence>
<gene>
    <name evidence="10" type="ORF">CD33_09420</name>
</gene>
<keyword evidence="7" id="KW-1133">Transmembrane helix</keyword>
<dbReference type="AlphaFoldDB" id="A0A0A3ILL3"/>
<dbReference type="eggNOG" id="COG0840">
    <property type="taxonomic scope" value="Bacteria"/>
</dbReference>
<name>A0A0A3ILL3_9BACL</name>
<comment type="caution">
    <text evidence="10">The sequence shown here is derived from an EMBL/GenBank/DDBJ whole genome shotgun (WGS) entry which is preliminary data.</text>
</comment>
<dbReference type="EMBL" id="JPVO01000049">
    <property type="protein sequence ID" value="KGR75717.1"/>
    <property type="molecule type" value="Genomic_DNA"/>
</dbReference>
<evidence type="ECO:0000313" key="11">
    <source>
        <dbReference type="Proteomes" id="UP000030408"/>
    </source>
</evidence>
<reference evidence="10 11" key="1">
    <citation type="submission" date="2014-02" db="EMBL/GenBank/DDBJ databases">
        <title>Draft genome sequence of Lysinibacillus sinduriensis JCM 15800.</title>
        <authorList>
            <person name="Zhang F."/>
            <person name="Wang G."/>
            <person name="Zhang L."/>
        </authorList>
    </citation>
    <scope>NUCLEOTIDE SEQUENCE [LARGE SCALE GENOMIC DNA]</scope>
    <source>
        <strain evidence="10 11">JCM 15800</strain>
    </source>
</reference>
<feature type="transmembrane region" description="Helical" evidence="7">
    <location>
        <begin position="7"/>
        <end position="29"/>
    </location>
</feature>
<keyword evidence="2" id="KW-1003">Cell membrane</keyword>
<evidence type="ECO:0000256" key="2">
    <source>
        <dbReference type="ARBA" id="ARBA00022475"/>
    </source>
</evidence>
<dbReference type="Pfam" id="PF00015">
    <property type="entry name" value="MCPsignal"/>
    <property type="match status" value="1"/>
</dbReference>
<evidence type="ECO:0000256" key="7">
    <source>
        <dbReference type="SAM" id="Phobius"/>
    </source>
</evidence>
<keyword evidence="4 6" id="KW-0807">Transducer</keyword>
<proteinExistence type="inferred from homology"/>
<feature type="domain" description="Methyl-accepting transducer" evidence="8">
    <location>
        <begin position="275"/>
        <end position="511"/>
    </location>
</feature>
<accession>A0A0A3ILL3</accession>
<evidence type="ECO:0000256" key="5">
    <source>
        <dbReference type="ARBA" id="ARBA00029447"/>
    </source>
</evidence>
<evidence type="ECO:0000256" key="1">
    <source>
        <dbReference type="ARBA" id="ARBA00004236"/>
    </source>
</evidence>
<dbReference type="PANTHER" id="PTHR32089">
    <property type="entry name" value="METHYL-ACCEPTING CHEMOTAXIS PROTEIN MCPB"/>
    <property type="match status" value="1"/>
</dbReference>
<feature type="transmembrane region" description="Helical" evidence="7">
    <location>
        <begin position="176"/>
        <end position="201"/>
    </location>
</feature>
<dbReference type="InterPro" id="IPR004090">
    <property type="entry name" value="Chemotax_Me-accpt_rcpt"/>
</dbReference>
<dbReference type="PRINTS" id="PR00260">
    <property type="entry name" value="CHEMTRNSDUCR"/>
</dbReference>
<dbReference type="InterPro" id="IPR003660">
    <property type="entry name" value="HAMP_dom"/>
</dbReference>
<dbReference type="InterPro" id="IPR004089">
    <property type="entry name" value="MCPsignal_dom"/>
</dbReference>
<keyword evidence="3 7" id="KW-0472">Membrane</keyword>
<dbReference type="CDD" id="cd11386">
    <property type="entry name" value="MCP_signal"/>
    <property type="match status" value="1"/>
</dbReference>
<evidence type="ECO:0008006" key="12">
    <source>
        <dbReference type="Google" id="ProtNLM"/>
    </source>
</evidence>
<dbReference type="PROSITE" id="PS50111">
    <property type="entry name" value="CHEMOTAXIS_TRANSDUC_2"/>
    <property type="match status" value="1"/>
</dbReference>
<evidence type="ECO:0000313" key="10">
    <source>
        <dbReference type="EMBL" id="KGR75717.1"/>
    </source>
</evidence>
<dbReference type="GO" id="GO:0005886">
    <property type="term" value="C:plasma membrane"/>
    <property type="evidence" value="ECO:0007669"/>
    <property type="project" value="UniProtKB-SubCell"/>
</dbReference>
<dbReference type="InterPro" id="IPR024478">
    <property type="entry name" value="HlyB_4HB_MCP"/>
</dbReference>
<dbReference type="Proteomes" id="UP000030408">
    <property type="component" value="Unassembled WGS sequence"/>
</dbReference>
<sequence>MSIAKKMLASFSAVIILMIFIGGTSIYSLNHLNDEYEKVIEENITQLAVINNVRRYVPLQQVQMRSYVLDDSPKQLELLEQRLDEVAGYLDELSKINTHEEFNDKIQFAIQYENQLADLAKGLIAAVQNGDTAEAAEIAMVDADDPSTFLVKTIEEIQEREYEIIDSVKEEAASEATMGIVIIISVIIISVLVSIGIVLLLNRMITNPVKRLSEAVKVVSEGDLSQADLKIHSKDEIKTLVDSFNEMKVSLRSIIQNTNENANLVASSAEELLASTEEVNNLSQSVSSNIEITAKAIEENALSSNESASAMTETASGVQRIAESSTSLQEKAIRTKAVATSGGQTVGDAQNQMQVIYQSSEGVTKLINKLTNQITEISNISTVITSITEQTNLLALNAAIEAARAGEHGKGFAVVADEVRKLAEESKASATQIVSLTQEIVGDAKTVQQAVGYSLANAQDGVELIKEAGDAFEQIHVAINEITDQVTDISSVTEEISAAAEQVAASVSQVSTNSQSTAALAAEVSGAVQEQVATIQKINGVSKDLGEKAEVLQQSIQHFKL</sequence>
<comment type="subcellular location">
    <subcellularLocation>
        <location evidence="1">Cell membrane</location>
    </subcellularLocation>
</comment>
<dbReference type="PROSITE" id="PS50885">
    <property type="entry name" value="HAMP"/>
    <property type="match status" value="1"/>
</dbReference>
<dbReference type="STRING" id="1384057.CD33_09420"/>